<accession>A0A0M3HUZ7</accession>
<evidence type="ECO:0000313" key="1">
    <source>
        <dbReference type="Proteomes" id="UP000036681"/>
    </source>
</evidence>
<protein>
    <submittedName>
        <fullName evidence="2">Uncharacterized protein</fullName>
    </submittedName>
</protein>
<proteinExistence type="predicted"/>
<name>A0A0M3HUZ7_ASCLU</name>
<keyword evidence="1" id="KW-1185">Reference proteome</keyword>
<dbReference type="Proteomes" id="UP000036681">
    <property type="component" value="Unplaced"/>
</dbReference>
<dbReference type="AlphaFoldDB" id="A0A0M3HUZ7"/>
<evidence type="ECO:0000313" key="2">
    <source>
        <dbReference type="WBParaSite" id="ALUE_0000669301-mRNA-1"/>
    </source>
</evidence>
<dbReference type="WBParaSite" id="ALUE_0000669301-mRNA-1">
    <property type="protein sequence ID" value="ALUE_0000669301-mRNA-1"/>
    <property type="gene ID" value="ALUE_0000669301"/>
</dbReference>
<reference evidence="2" key="1">
    <citation type="submission" date="2017-02" db="UniProtKB">
        <authorList>
            <consortium name="WormBaseParasite"/>
        </authorList>
    </citation>
    <scope>IDENTIFICATION</scope>
</reference>
<organism evidence="1 2">
    <name type="scientific">Ascaris lumbricoides</name>
    <name type="common">Giant roundworm</name>
    <dbReference type="NCBI Taxonomy" id="6252"/>
    <lineage>
        <taxon>Eukaryota</taxon>
        <taxon>Metazoa</taxon>
        <taxon>Ecdysozoa</taxon>
        <taxon>Nematoda</taxon>
        <taxon>Chromadorea</taxon>
        <taxon>Rhabditida</taxon>
        <taxon>Spirurina</taxon>
        <taxon>Ascaridomorpha</taxon>
        <taxon>Ascaridoidea</taxon>
        <taxon>Ascarididae</taxon>
        <taxon>Ascaris</taxon>
    </lineage>
</organism>
<sequence length="171" mass="20241">MELKNLAPGVREADLRTFLENIGRMLRQLEEQGKDSSHPQVKILIEEKLPKWILSEVLKYKLADPNWTVQKLKKKLEEIIHLKEEVARIHFDKANQHPKELNRFQPTRNPIINSQLAIILAKTQPLREYGVHPSRIPRQPCVFCSGHHWNDNCPQYRNRAQRLERLKELHL</sequence>